<protein>
    <recommendedName>
        <fullName evidence="4">procollagen-proline 4-dioxygenase</fullName>
        <ecNumber evidence="4">1.14.11.2</ecNumber>
    </recommendedName>
</protein>
<name>A0AAD4J6I1_PERFH</name>
<sequence length="308" mass="34641">MATNLAILRIFLLAVTFGASSASNSRKELRTEEMNQDQIIQLSHPVQPKSIDPSQVVQLSWQPRVFLYRGFLSEEECDYLISWVHGKKSYTMQDGDSLMVDTNNIRDDLGISVDADDEIARRIEERIYAWTFLPKQNSKSLSILHFGPEASKQHYHYFDTKSVEQVGEPLLATVILYLSNVSQGGQLLFPQSKSGIWSDCTKSSKIFGHSRGNAIVFFNLHLNATPDRSSHHARCPVIQGDLWVATKFFYLKSISTTKDLARADDADCTDEDESCPDWAAVGECQKNSVFMIGSPDYYGTCRKSCNAC</sequence>
<evidence type="ECO:0000256" key="1">
    <source>
        <dbReference type="ARBA" id="ARBA00001961"/>
    </source>
</evidence>
<gene>
    <name evidence="17" type="ORF">C2S53_014966</name>
</gene>
<evidence type="ECO:0000259" key="16">
    <source>
        <dbReference type="PROSITE" id="PS51670"/>
    </source>
</evidence>
<dbReference type="SMART" id="SM00254">
    <property type="entry name" value="ShKT"/>
    <property type="match status" value="1"/>
</dbReference>
<dbReference type="InterPro" id="IPR003582">
    <property type="entry name" value="ShKT_dom"/>
</dbReference>
<evidence type="ECO:0000256" key="14">
    <source>
        <dbReference type="ARBA" id="ARBA00049169"/>
    </source>
</evidence>
<keyword evidence="18" id="KW-1185">Reference proteome</keyword>
<dbReference type="GO" id="GO:0031418">
    <property type="term" value="F:L-ascorbic acid binding"/>
    <property type="evidence" value="ECO:0007669"/>
    <property type="project" value="InterPro"/>
</dbReference>
<feature type="chain" id="PRO_5042056662" description="procollagen-proline 4-dioxygenase" evidence="15">
    <location>
        <begin position="23"/>
        <end position="308"/>
    </location>
</feature>
<keyword evidence="12" id="KW-0408">Iron</keyword>
<evidence type="ECO:0000256" key="9">
    <source>
        <dbReference type="ARBA" id="ARBA00022968"/>
    </source>
</evidence>
<dbReference type="PANTHER" id="PTHR10869">
    <property type="entry name" value="PROLYL 4-HYDROXYLASE ALPHA SUBUNIT"/>
    <property type="match status" value="1"/>
</dbReference>
<dbReference type="GO" id="GO:0005789">
    <property type="term" value="C:endoplasmic reticulum membrane"/>
    <property type="evidence" value="ECO:0007669"/>
    <property type="project" value="UniProtKB-SubCell"/>
</dbReference>
<evidence type="ECO:0000256" key="10">
    <source>
        <dbReference type="ARBA" id="ARBA00022989"/>
    </source>
</evidence>
<evidence type="ECO:0000256" key="2">
    <source>
        <dbReference type="ARBA" id="ARBA00004648"/>
    </source>
</evidence>
<keyword evidence="5" id="KW-0812">Transmembrane</keyword>
<evidence type="ECO:0000256" key="12">
    <source>
        <dbReference type="ARBA" id="ARBA00023004"/>
    </source>
</evidence>
<evidence type="ECO:0000256" key="7">
    <source>
        <dbReference type="ARBA" id="ARBA00022824"/>
    </source>
</evidence>
<dbReference type="EMBL" id="SDAM02000131">
    <property type="protein sequence ID" value="KAH6828125.1"/>
    <property type="molecule type" value="Genomic_DNA"/>
</dbReference>
<evidence type="ECO:0000313" key="17">
    <source>
        <dbReference type="EMBL" id="KAH6828125.1"/>
    </source>
</evidence>
<evidence type="ECO:0000256" key="13">
    <source>
        <dbReference type="ARBA" id="ARBA00023136"/>
    </source>
</evidence>
<proteinExistence type="inferred from homology"/>
<evidence type="ECO:0000256" key="3">
    <source>
        <dbReference type="ARBA" id="ARBA00006511"/>
    </source>
</evidence>
<evidence type="ECO:0000256" key="5">
    <source>
        <dbReference type="ARBA" id="ARBA00022692"/>
    </source>
</evidence>
<comment type="caution">
    <text evidence="17">The sequence shown here is derived from an EMBL/GenBank/DDBJ whole genome shotgun (WGS) entry which is preliminary data.</text>
</comment>
<dbReference type="GO" id="GO:0004656">
    <property type="term" value="F:procollagen-proline 4-dioxygenase activity"/>
    <property type="evidence" value="ECO:0007669"/>
    <property type="project" value="UniProtKB-EC"/>
</dbReference>
<keyword evidence="7" id="KW-0256">Endoplasmic reticulum</keyword>
<dbReference type="SMART" id="SM00702">
    <property type="entry name" value="P4Hc"/>
    <property type="match status" value="1"/>
</dbReference>
<evidence type="ECO:0000256" key="15">
    <source>
        <dbReference type="SAM" id="SignalP"/>
    </source>
</evidence>
<organism evidence="17 18">
    <name type="scientific">Perilla frutescens var. hirtella</name>
    <name type="common">Perilla citriodora</name>
    <name type="synonym">Perilla setoyensis</name>
    <dbReference type="NCBI Taxonomy" id="608512"/>
    <lineage>
        <taxon>Eukaryota</taxon>
        <taxon>Viridiplantae</taxon>
        <taxon>Streptophyta</taxon>
        <taxon>Embryophyta</taxon>
        <taxon>Tracheophyta</taxon>
        <taxon>Spermatophyta</taxon>
        <taxon>Magnoliopsida</taxon>
        <taxon>eudicotyledons</taxon>
        <taxon>Gunneridae</taxon>
        <taxon>Pentapetalae</taxon>
        <taxon>asterids</taxon>
        <taxon>lamiids</taxon>
        <taxon>Lamiales</taxon>
        <taxon>Lamiaceae</taxon>
        <taxon>Nepetoideae</taxon>
        <taxon>Elsholtzieae</taxon>
        <taxon>Perilla</taxon>
    </lineage>
</organism>
<evidence type="ECO:0000256" key="8">
    <source>
        <dbReference type="ARBA" id="ARBA00022964"/>
    </source>
</evidence>
<dbReference type="EC" id="1.14.11.2" evidence="4"/>
<keyword evidence="10" id="KW-1133">Transmembrane helix</keyword>
<comment type="cofactor">
    <cofactor evidence="1">
        <name>L-ascorbate</name>
        <dbReference type="ChEBI" id="CHEBI:38290"/>
    </cofactor>
</comment>
<feature type="domain" description="ShKT" evidence="16">
    <location>
        <begin position="268"/>
        <end position="308"/>
    </location>
</feature>
<dbReference type="PANTHER" id="PTHR10869:SF102">
    <property type="entry name" value="PROLYL 4-HYDROXYLASE 12-RELATED"/>
    <property type="match status" value="1"/>
</dbReference>
<keyword evidence="6" id="KW-0479">Metal-binding</keyword>
<dbReference type="Gene3D" id="2.60.120.620">
    <property type="entry name" value="q2cbj1_9rhob like domain"/>
    <property type="match status" value="1"/>
</dbReference>
<dbReference type="GO" id="GO:0005506">
    <property type="term" value="F:iron ion binding"/>
    <property type="evidence" value="ECO:0007669"/>
    <property type="project" value="InterPro"/>
</dbReference>
<comment type="similarity">
    <text evidence="3">Belongs to the P4HA family.</text>
</comment>
<comment type="subcellular location">
    <subcellularLocation>
        <location evidence="2">Endoplasmic reticulum membrane</location>
        <topology evidence="2">Single-pass type II membrane protein</topology>
    </subcellularLocation>
</comment>
<dbReference type="PROSITE" id="PS51670">
    <property type="entry name" value="SHKT"/>
    <property type="match status" value="1"/>
</dbReference>
<keyword evidence="11" id="KW-0560">Oxidoreductase</keyword>
<evidence type="ECO:0000256" key="6">
    <source>
        <dbReference type="ARBA" id="ARBA00022723"/>
    </source>
</evidence>
<keyword evidence="15" id="KW-0732">Signal</keyword>
<reference evidence="17 18" key="1">
    <citation type="journal article" date="2021" name="Nat. Commun.">
        <title>Incipient diploidization of the medicinal plant Perilla within 10,000 years.</title>
        <authorList>
            <person name="Zhang Y."/>
            <person name="Shen Q."/>
            <person name="Leng L."/>
            <person name="Zhang D."/>
            <person name="Chen S."/>
            <person name="Shi Y."/>
            <person name="Ning Z."/>
            <person name="Chen S."/>
        </authorList>
    </citation>
    <scope>NUCLEOTIDE SEQUENCE [LARGE SCALE GENOMIC DNA]</scope>
    <source>
        <strain evidence="18">cv. PC099</strain>
    </source>
</reference>
<dbReference type="InterPro" id="IPR045054">
    <property type="entry name" value="P4HA-like"/>
</dbReference>
<evidence type="ECO:0000256" key="4">
    <source>
        <dbReference type="ARBA" id="ARBA00012269"/>
    </source>
</evidence>
<evidence type="ECO:0000313" key="18">
    <source>
        <dbReference type="Proteomes" id="UP001190926"/>
    </source>
</evidence>
<dbReference type="Proteomes" id="UP001190926">
    <property type="component" value="Unassembled WGS sequence"/>
</dbReference>
<keyword evidence="9" id="KW-0735">Signal-anchor</keyword>
<comment type="catalytic activity">
    <reaction evidence="14">
        <text>L-prolyl-[collagen] + 2-oxoglutarate + O2 = trans-4-hydroxy-L-prolyl-[collagen] + succinate + CO2</text>
        <dbReference type="Rhea" id="RHEA:18945"/>
        <dbReference type="Rhea" id="RHEA-COMP:11676"/>
        <dbReference type="Rhea" id="RHEA-COMP:11680"/>
        <dbReference type="ChEBI" id="CHEBI:15379"/>
        <dbReference type="ChEBI" id="CHEBI:16526"/>
        <dbReference type="ChEBI" id="CHEBI:16810"/>
        <dbReference type="ChEBI" id="CHEBI:30031"/>
        <dbReference type="ChEBI" id="CHEBI:50342"/>
        <dbReference type="ChEBI" id="CHEBI:61965"/>
        <dbReference type="EC" id="1.14.11.2"/>
    </reaction>
</comment>
<dbReference type="InterPro" id="IPR006620">
    <property type="entry name" value="Pro_4_hyd_alph"/>
</dbReference>
<accession>A0AAD4J6I1</accession>
<keyword evidence="13" id="KW-0472">Membrane</keyword>
<evidence type="ECO:0000256" key="11">
    <source>
        <dbReference type="ARBA" id="ARBA00023002"/>
    </source>
</evidence>
<keyword evidence="8" id="KW-0223">Dioxygenase</keyword>
<dbReference type="AlphaFoldDB" id="A0AAD4J6I1"/>
<feature type="signal peptide" evidence="15">
    <location>
        <begin position="1"/>
        <end position="22"/>
    </location>
</feature>